<proteinExistence type="predicted"/>
<dbReference type="EMBL" id="JAFHKK010000006">
    <property type="protein sequence ID" value="MBN2964006.1"/>
    <property type="molecule type" value="Genomic_DNA"/>
</dbReference>
<keyword evidence="2" id="KW-0732">Signal</keyword>
<keyword evidence="1" id="KW-0472">Membrane</keyword>
<evidence type="ECO:0000313" key="4">
    <source>
        <dbReference type="Proteomes" id="UP000703590"/>
    </source>
</evidence>
<reference evidence="3" key="2">
    <citation type="submission" date="2021-02" db="EMBL/GenBank/DDBJ databases">
        <authorList>
            <person name="Merkel A.Y."/>
        </authorList>
    </citation>
    <scope>NUCLEOTIDE SEQUENCE</scope>
    <source>
        <strain evidence="3">T05b</strain>
    </source>
</reference>
<name>A0ABS2WQQ0_9BACT</name>
<keyword evidence="4" id="KW-1185">Reference proteome</keyword>
<gene>
    <name evidence="3" type="ORF">JWV37_04355</name>
</gene>
<feature type="transmembrane region" description="Helical" evidence="1">
    <location>
        <begin position="104"/>
        <end position="124"/>
    </location>
</feature>
<keyword evidence="1" id="KW-1133">Transmembrane helix</keyword>
<keyword evidence="1" id="KW-0812">Transmembrane</keyword>
<dbReference type="RefSeq" id="WP_205458553.1">
    <property type="nucleotide sequence ID" value="NZ_JAFHKK010000006.1"/>
</dbReference>
<dbReference type="Proteomes" id="UP000703590">
    <property type="component" value="Unassembled WGS sequence"/>
</dbReference>
<evidence type="ECO:0000313" key="3">
    <source>
        <dbReference type="EMBL" id="MBN2964006.1"/>
    </source>
</evidence>
<comment type="caution">
    <text evidence="3">The sequence shown here is derived from an EMBL/GenBank/DDBJ whole genome shotgun (WGS) entry which is preliminary data.</text>
</comment>
<feature type="signal peptide" evidence="2">
    <location>
        <begin position="1"/>
        <end position="24"/>
    </location>
</feature>
<sequence>MKRLVVVLWCLALPLCAHKLSVFAKEEAGKVELRAYFSKSAPCKGCQVSVQNASDKMLLQTQTNDEGKVWLTLPSGASRVVVEGGMGHQQELVLENPVPEEGTVLPFLLSLLGIGVFFALLWFMKRPK</sequence>
<feature type="chain" id="PRO_5047447261" evidence="2">
    <location>
        <begin position="25"/>
        <end position="128"/>
    </location>
</feature>
<protein>
    <submittedName>
        <fullName evidence="3">Uncharacterized protein</fullName>
    </submittedName>
</protein>
<evidence type="ECO:0000256" key="1">
    <source>
        <dbReference type="SAM" id="Phobius"/>
    </source>
</evidence>
<organism evidence="3 4">
    <name type="scientific">Sulfurospirillum tamanense</name>
    <dbReference type="NCBI Taxonomy" id="2813362"/>
    <lineage>
        <taxon>Bacteria</taxon>
        <taxon>Pseudomonadati</taxon>
        <taxon>Campylobacterota</taxon>
        <taxon>Epsilonproteobacteria</taxon>
        <taxon>Campylobacterales</taxon>
        <taxon>Sulfurospirillaceae</taxon>
        <taxon>Sulfurospirillum</taxon>
    </lineage>
</organism>
<reference evidence="3" key="1">
    <citation type="submission" date="2021-02" db="EMBL/GenBank/DDBJ databases">
        <title>Sulfurospirillum tamanensis sp. nov.</title>
        <authorList>
            <person name="Frolova A."/>
            <person name="Merkel A."/>
            <person name="Slobodkin A."/>
        </authorList>
    </citation>
    <scope>NUCLEOTIDE SEQUENCE</scope>
    <source>
        <strain evidence="3">T05b</strain>
    </source>
</reference>
<accession>A0ABS2WQQ0</accession>
<evidence type="ECO:0000256" key="2">
    <source>
        <dbReference type="SAM" id="SignalP"/>
    </source>
</evidence>